<dbReference type="EMBL" id="KZ996802">
    <property type="protein sequence ID" value="RKO88310.1"/>
    <property type="molecule type" value="Genomic_DNA"/>
</dbReference>
<dbReference type="Proteomes" id="UP000269721">
    <property type="component" value="Unassembled WGS sequence"/>
</dbReference>
<reference evidence="2" key="1">
    <citation type="journal article" date="2018" name="Nat. Microbiol.">
        <title>Leveraging single-cell genomics to expand the fungal tree of life.</title>
        <authorList>
            <person name="Ahrendt S.R."/>
            <person name="Quandt C.A."/>
            <person name="Ciobanu D."/>
            <person name="Clum A."/>
            <person name="Salamov A."/>
            <person name="Andreopoulos B."/>
            <person name="Cheng J.F."/>
            <person name="Woyke T."/>
            <person name="Pelin A."/>
            <person name="Henrissat B."/>
            <person name="Reynolds N.K."/>
            <person name="Benny G.L."/>
            <person name="Smith M.E."/>
            <person name="James T.Y."/>
            <person name="Grigoriev I.V."/>
        </authorList>
    </citation>
    <scope>NUCLEOTIDE SEQUENCE [LARGE SCALE GENOMIC DNA]</scope>
</reference>
<gene>
    <name evidence="1" type="ORF">BDK51DRAFT_28792</name>
</gene>
<keyword evidence="2" id="KW-1185">Reference proteome</keyword>
<evidence type="ECO:0000313" key="2">
    <source>
        <dbReference type="Proteomes" id="UP000269721"/>
    </source>
</evidence>
<accession>A0A4P9WBL5</accession>
<sequence length="150" mass="17311">MALGNVSFTEIDDLEIEKESITKQIHILSHEINDKRRIIASTNKDIPFKEQELEHLKQTAMARLNPEVRNIAQAKMLSMTPRNKTSTAYQSTQAIQLSPLWRKIHERMQLSLKLPTADPSDKKLKDVGKLVDFDEENEGNDIIYKQRVDI</sequence>
<organism evidence="1 2">
    <name type="scientific">Blyttiomyces helicus</name>
    <dbReference type="NCBI Taxonomy" id="388810"/>
    <lineage>
        <taxon>Eukaryota</taxon>
        <taxon>Fungi</taxon>
        <taxon>Fungi incertae sedis</taxon>
        <taxon>Chytridiomycota</taxon>
        <taxon>Chytridiomycota incertae sedis</taxon>
        <taxon>Chytridiomycetes</taxon>
        <taxon>Chytridiomycetes incertae sedis</taxon>
        <taxon>Blyttiomyces</taxon>
    </lineage>
</organism>
<protein>
    <submittedName>
        <fullName evidence="1">Uncharacterized protein</fullName>
    </submittedName>
</protein>
<name>A0A4P9WBL5_9FUNG</name>
<proteinExistence type="predicted"/>
<evidence type="ECO:0000313" key="1">
    <source>
        <dbReference type="EMBL" id="RKO88310.1"/>
    </source>
</evidence>
<dbReference type="AlphaFoldDB" id="A0A4P9WBL5"/>